<proteinExistence type="predicted"/>
<gene>
    <name evidence="1" type="ORF">IAC59_02105</name>
</gene>
<reference evidence="1" key="1">
    <citation type="submission" date="2020-10" db="EMBL/GenBank/DDBJ databases">
        <authorList>
            <person name="Gilroy R."/>
        </authorList>
    </citation>
    <scope>NUCLEOTIDE SEQUENCE</scope>
    <source>
        <strain evidence="1">ChiSxjej2B14-8506</strain>
    </source>
</reference>
<accession>A0A9D1LQ73</accession>
<evidence type="ECO:0000313" key="2">
    <source>
        <dbReference type="Proteomes" id="UP000824123"/>
    </source>
</evidence>
<reference evidence="1" key="2">
    <citation type="journal article" date="2021" name="PeerJ">
        <title>Extensive microbial diversity within the chicken gut microbiome revealed by metagenomics and culture.</title>
        <authorList>
            <person name="Gilroy R."/>
            <person name="Ravi A."/>
            <person name="Getino M."/>
            <person name="Pursley I."/>
            <person name="Horton D.L."/>
            <person name="Alikhan N.F."/>
            <person name="Baker D."/>
            <person name="Gharbi K."/>
            <person name="Hall N."/>
            <person name="Watson M."/>
            <person name="Adriaenssens E.M."/>
            <person name="Foster-Nyarko E."/>
            <person name="Jarju S."/>
            <person name="Secka A."/>
            <person name="Antonio M."/>
            <person name="Oren A."/>
            <person name="Chaudhuri R.R."/>
            <person name="La Ragione R."/>
            <person name="Hildebrand F."/>
            <person name="Pallen M.J."/>
        </authorList>
    </citation>
    <scope>NUCLEOTIDE SEQUENCE</scope>
    <source>
        <strain evidence="1">ChiSxjej2B14-8506</strain>
    </source>
</reference>
<dbReference type="AlphaFoldDB" id="A0A9D1LQ73"/>
<dbReference type="Proteomes" id="UP000824123">
    <property type="component" value="Unassembled WGS sequence"/>
</dbReference>
<dbReference type="EMBL" id="DVNK01000014">
    <property type="protein sequence ID" value="HIU46038.1"/>
    <property type="molecule type" value="Genomic_DNA"/>
</dbReference>
<organism evidence="1 2">
    <name type="scientific">Candidatus Fimadaptatus faecigallinarum</name>
    <dbReference type="NCBI Taxonomy" id="2840814"/>
    <lineage>
        <taxon>Bacteria</taxon>
        <taxon>Bacillati</taxon>
        <taxon>Bacillota</taxon>
        <taxon>Clostridia</taxon>
        <taxon>Eubacteriales</taxon>
        <taxon>Candidatus Fimadaptatus</taxon>
    </lineage>
</organism>
<sequence length="114" mass="11982">MTDNIKRFIENISQNAELLAKVNRMDKAEFIAEARRQGIELTDADFASESDAELSEDELDAVAGGGKCACIAGGSGTEDNDNCLNCVCVMGGQGVFKDGVERCKCVIGGGGVDE</sequence>
<dbReference type="NCBIfam" id="TIGR03798">
    <property type="entry name" value="leader_Nif11"/>
    <property type="match status" value="1"/>
</dbReference>
<evidence type="ECO:0000313" key="1">
    <source>
        <dbReference type="EMBL" id="HIU46038.1"/>
    </source>
</evidence>
<comment type="caution">
    <text evidence="1">The sequence shown here is derived from an EMBL/GenBank/DDBJ whole genome shotgun (WGS) entry which is preliminary data.</text>
</comment>
<dbReference type="InterPro" id="IPR022516">
    <property type="entry name" value="CHP03798_Ocin"/>
</dbReference>
<protein>
    <submittedName>
        <fullName evidence="1">Nif11-like leader peptide family RiPP</fullName>
    </submittedName>
</protein>
<name>A0A9D1LQ73_9FIRM</name>